<dbReference type="AlphaFoldDB" id="A0A9D1XKM3"/>
<dbReference type="EMBL" id="DXET01000060">
    <property type="protein sequence ID" value="HIX80812.1"/>
    <property type="molecule type" value="Genomic_DNA"/>
</dbReference>
<organism evidence="1 2">
    <name type="scientific">Candidatus Erysipelatoclostridium merdavium</name>
    <dbReference type="NCBI Taxonomy" id="2838566"/>
    <lineage>
        <taxon>Bacteria</taxon>
        <taxon>Bacillati</taxon>
        <taxon>Bacillota</taxon>
        <taxon>Erysipelotrichia</taxon>
        <taxon>Erysipelotrichales</taxon>
        <taxon>Erysipelotrichales incertae sedis</taxon>
    </lineage>
</organism>
<dbReference type="Pfam" id="PF12669">
    <property type="entry name" value="FeoB_associated"/>
    <property type="match status" value="1"/>
</dbReference>
<reference evidence="1" key="2">
    <citation type="submission" date="2021-04" db="EMBL/GenBank/DDBJ databases">
        <authorList>
            <person name="Gilroy R."/>
        </authorList>
    </citation>
    <scope>NUCLEOTIDE SEQUENCE</scope>
    <source>
        <strain evidence="1">ChiGjej1B1-14440</strain>
    </source>
</reference>
<sequence length="62" mass="6851">MIDLFILLIIIGYCIFVIVQQHKKKKANANGCNGICAGCSGCNDLSNLKDIYFANKAQEKEN</sequence>
<gene>
    <name evidence="1" type="ORF">H9980_02430</name>
</gene>
<evidence type="ECO:0000313" key="1">
    <source>
        <dbReference type="EMBL" id="HIX80812.1"/>
    </source>
</evidence>
<name>A0A9D1XKM3_9FIRM</name>
<reference evidence="1" key="1">
    <citation type="journal article" date="2021" name="PeerJ">
        <title>Extensive microbial diversity within the chicken gut microbiome revealed by metagenomics and culture.</title>
        <authorList>
            <person name="Gilroy R."/>
            <person name="Ravi A."/>
            <person name="Getino M."/>
            <person name="Pursley I."/>
            <person name="Horton D.L."/>
            <person name="Alikhan N.F."/>
            <person name="Baker D."/>
            <person name="Gharbi K."/>
            <person name="Hall N."/>
            <person name="Watson M."/>
            <person name="Adriaenssens E.M."/>
            <person name="Foster-Nyarko E."/>
            <person name="Jarju S."/>
            <person name="Secka A."/>
            <person name="Antonio M."/>
            <person name="Oren A."/>
            <person name="Chaudhuri R.R."/>
            <person name="La Ragione R."/>
            <person name="Hildebrand F."/>
            <person name="Pallen M.J."/>
        </authorList>
    </citation>
    <scope>NUCLEOTIDE SEQUENCE</scope>
    <source>
        <strain evidence="1">ChiGjej1B1-14440</strain>
    </source>
</reference>
<proteinExistence type="predicted"/>
<comment type="caution">
    <text evidence="1">The sequence shown here is derived from an EMBL/GenBank/DDBJ whole genome shotgun (WGS) entry which is preliminary data.</text>
</comment>
<protein>
    <submittedName>
        <fullName evidence="1">FeoB-associated Cys-rich membrane protein</fullName>
    </submittedName>
</protein>
<evidence type="ECO:0000313" key="2">
    <source>
        <dbReference type="Proteomes" id="UP000886724"/>
    </source>
</evidence>
<accession>A0A9D1XKM3</accession>
<dbReference type="Proteomes" id="UP000886724">
    <property type="component" value="Unassembled WGS sequence"/>
</dbReference>